<evidence type="ECO:0000313" key="10">
    <source>
        <dbReference type="WBParaSite" id="Csp11.Scaffold628.g7037.t1"/>
    </source>
</evidence>
<feature type="region of interest" description="Disordered" evidence="7">
    <location>
        <begin position="250"/>
        <end position="296"/>
    </location>
</feature>
<feature type="region of interest" description="Disordered" evidence="7">
    <location>
        <begin position="146"/>
        <end position="165"/>
    </location>
</feature>
<dbReference type="WBParaSite" id="Csp11.Scaffold628.g7037.t1">
    <property type="protein sequence ID" value="Csp11.Scaffold628.g7037.t1"/>
    <property type="gene ID" value="Csp11.Scaffold628.g7037"/>
</dbReference>
<dbReference type="InterPro" id="IPR009057">
    <property type="entry name" value="Homeodomain-like_sf"/>
</dbReference>
<proteinExistence type="predicted"/>
<feature type="compositionally biased region" description="Polar residues" evidence="7">
    <location>
        <begin position="148"/>
        <end position="158"/>
    </location>
</feature>
<sequence length="395" mass="46051">MLPDSGQFATDPSLPRNDDENSFDLRQPLEQQEQTQTDFFNIEPEFTGNFLFGNEPLFYESLDYPQQQMTVEPGETQQNQPQQDISNSGVNDMRRSIIRLFETDGKTKLKKVQIFVILRQWPFVTVHYATRFSHNEWEMMPETPVQHHGQQQSDTMNHGSNGNSSMSMEFNSCDQNEMGFHKNQESNMNQREHQFTHHTVHHIVRVTPSNEVITVSGKHLYQSSAEPANLQKSTVSSHVFIKCGNTVESQNEVRQIDANDTSKDNRNDKSNDNRNNTSNDDRNDTPNENCRDKKKTFTPYTPAQLEILCEQFEIKNYLTNEVRDDLAQKTGLTPHKIVVWFSNRRKRIRDKPKVEVKRRNMEATRREEAKVWVNEAIAMYDEKIISEELAENNFD</sequence>
<evidence type="ECO:0000256" key="6">
    <source>
        <dbReference type="RuleBase" id="RU000682"/>
    </source>
</evidence>
<feature type="domain" description="Homeobox" evidence="8">
    <location>
        <begin position="291"/>
        <end position="351"/>
    </location>
</feature>
<dbReference type="Proteomes" id="UP000095282">
    <property type="component" value="Unplaced"/>
</dbReference>
<keyword evidence="4 5" id="KW-0539">Nucleus</keyword>
<dbReference type="SUPFAM" id="SSF46689">
    <property type="entry name" value="Homeodomain-like"/>
    <property type="match status" value="1"/>
</dbReference>
<evidence type="ECO:0000259" key="8">
    <source>
        <dbReference type="PROSITE" id="PS50071"/>
    </source>
</evidence>
<dbReference type="PROSITE" id="PS50071">
    <property type="entry name" value="HOMEOBOX_2"/>
    <property type="match status" value="1"/>
</dbReference>
<evidence type="ECO:0000313" key="9">
    <source>
        <dbReference type="Proteomes" id="UP000095282"/>
    </source>
</evidence>
<dbReference type="GO" id="GO:0005634">
    <property type="term" value="C:nucleus"/>
    <property type="evidence" value="ECO:0007669"/>
    <property type="project" value="UniProtKB-SubCell"/>
</dbReference>
<dbReference type="STRING" id="1561998.A0A1I7TL98"/>
<dbReference type="GO" id="GO:0000981">
    <property type="term" value="F:DNA-binding transcription factor activity, RNA polymerase II-specific"/>
    <property type="evidence" value="ECO:0007669"/>
    <property type="project" value="TreeGrafter"/>
</dbReference>
<keyword evidence="9" id="KW-1185">Reference proteome</keyword>
<dbReference type="Gene3D" id="1.10.10.60">
    <property type="entry name" value="Homeodomain-like"/>
    <property type="match status" value="1"/>
</dbReference>
<dbReference type="PANTHER" id="PTHR24327:SF41">
    <property type="entry name" value="BRAIN-SPECIFIC HOMEOBOX PROTEIN"/>
    <property type="match status" value="1"/>
</dbReference>
<feature type="region of interest" description="Disordered" evidence="7">
    <location>
        <begin position="1"/>
        <end position="27"/>
    </location>
</feature>
<feature type="compositionally biased region" description="Basic and acidic residues" evidence="7">
    <location>
        <begin position="254"/>
        <end position="272"/>
    </location>
</feature>
<organism evidence="9 10">
    <name type="scientific">Caenorhabditis tropicalis</name>
    <dbReference type="NCBI Taxonomy" id="1561998"/>
    <lineage>
        <taxon>Eukaryota</taxon>
        <taxon>Metazoa</taxon>
        <taxon>Ecdysozoa</taxon>
        <taxon>Nematoda</taxon>
        <taxon>Chromadorea</taxon>
        <taxon>Rhabditida</taxon>
        <taxon>Rhabditina</taxon>
        <taxon>Rhabditomorpha</taxon>
        <taxon>Rhabditoidea</taxon>
        <taxon>Rhabditidae</taxon>
        <taxon>Peloderinae</taxon>
        <taxon>Caenorhabditis</taxon>
    </lineage>
</organism>
<comment type="subcellular location">
    <subcellularLocation>
        <location evidence="1 5 6">Nucleus</location>
    </subcellularLocation>
</comment>
<keyword evidence="2 5" id="KW-0238">DNA-binding</keyword>
<dbReference type="InterPro" id="IPR050460">
    <property type="entry name" value="Distal-less_Homeobox_TF"/>
</dbReference>
<dbReference type="Pfam" id="PF00046">
    <property type="entry name" value="Homeodomain"/>
    <property type="match status" value="1"/>
</dbReference>
<dbReference type="AlphaFoldDB" id="A0A1I7TL98"/>
<evidence type="ECO:0000256" key="2">
    <source>
        <dbReference type="ARBA" id="ARBA00023125"/>
    </source>
</evidence>
<evidence type="ECO:0000256" key="1">
    <source>
        <dbReference type="ARBA" id="ARBA00004123"/>
    </source>
</evidence>
<dbReference type="PANTHER" id="PTHR24327">
    <property type="entry name" value="HOMEOBOX PROTEIN"/>
    <property type="match status" value="1"/>
</dbReference>
<feature type="compositionally biased region" description="Basic and acidic residues" evidence="7">
    <location>
        <begin position="279"/>
        <end position="291"/>
    </location>
</feature>
<dbReference type="SMART" id="SM00389">
    <property type="entry name" value="HOX"/>
    <property type="match status" value="1"/>
</dbReference>
<feature type="DNA-binding region" description="Homeobox" evidence="5">
    <location>
        <begin position="293"/>
        <end position="352"/>
    </location>
</feature>
<evidence type="ECO:0000256" key="3">
    <source>
        <dbReference type="ARBA" id="ARBA00023155"/>
    </source>
</evidence>
<evidence type="ECO:0000256" key="4">
    <source>
        <dbReference type="ARBA" id="ARBA00023242"/>
    </source>
</evidence>
<accession>A0A1I7TL98</accession>
<name>A0A1I7TL98_9PELO</name>
<evidence type="ECO:0000256" key="7">
    <source>
        <dbReference type="SAM" id="MobiDB-lite"/>
    </source>
</evidence>
<dbReference type="CDD" id="cd00086">
    <property type="entry name" value="homeodomain"/>
    <property type="match status" value="1"/>
</dbReference>
<dbReference type="GO" id="GO:0000978">
    <property type="term" value="F:RNA polymerase II cis-regulatory region sequence-specific DNA binding"/>
    <property type="evidence" value="ECO:0007669"/>
    <property type="project" value="TreeGrafter"/>
</dbReference>
<keyword evidence="3 5" id="KW-0371">Homeobox</keyword>
<evidence type="ECO:0000256" key="5">
    <source>
        <dbReference type="PROSITE-ProRule" id="PRU00108"/>
    </source>
</evidence>
<dbReference type="InterPro" id="IPR001356">
    <property type="entry name" value="HD"/>
</dbReference>
<reference evidence="10" key="1">
    <citation type="submission" date="2016-11" db="UniProtKB">
        <authorList>
            <consortium name="WormBaseParasite"/>
        </authorList>
    </citation>
    <scope>IDENTIFICATION</scope>
</reference>
<protein>
    <submittedName>
        <fullName evidence="10">Homeobox domain-containing protein</fullName>
    </submittedName>
</protein>